<feature type="region of interest" description="Disordered" evidence="2">
    <location>
        <begin position="292"/>
        <end position="352"/>
    </location>
</feature>
<feature type="compositionally biased region" description="Low complexity" evidence="2">
    <location>
        <begin position="320"/>
        <end position="334"/>
    </location>
</feature>
<evidence type="ECO:0000256" key="1">
    <source>
        <dbReference type="SAM" id="Coils"/>
    </source>
</evidence>
<organism evidence="3 4">
    <name type="scientific">Bodo saltans</name>
    <name type="common">Flagellated protozoan</name>
    <dbReference type="NCBI Taxonomy" id="75058"/>
    <lineage>
        <taxon>Eukaryota</taxon>
        <taxon>Discoba</taxon>
        <taxon>Euglenozoa</taxon>
        <taxon>Kinetoplastea</taxon>
        <taxon>Metakinetoplastina</taxon>
        <taxon>Eubodonida</taxon>
        <taxon>Bodonidae</taxon>
        <taxon>Bodo</taxon>
    </lineage>
</organism>
<feature type="compositionally biased region" description="Polar residues" evidence="2">
    <location>
        <begin position="253"/>
        <end position="262"/>
    </location>
</feature>
<evidence type="ECO:0000313" key="3">
    <source>
        <dbReference type="EMBL" id="CUG18321.1"/>
    </source>
</evidence>
<feature type="coiled-coil region" evidence="1">
    <location>
        <begin position="103"/>
        <end position="157"/>
    </location>
</feature>
<feature type="compositionally biased region" description="Polar residues" evidence="2">
    <location>
        <begin position="296"/>
        <end position="315"/>
    </location>
</feature>
<gene>
    <name evidence="3" type="ORF">BSAL_75435</name>
</gene>
<reference evidence="4" key="1">
    <citation type="submission" date="2015-09" db="EMBL/GenBank/DDBJ databases">
        <authorList>
            <consortium name="Pathogen Informatics"/>
        </authorList>
    </citation>
    <scope>NUCLEOTIDE SEQUENCE [LARGE SCALE GENOMIC DNA]</scope>
    <source>
        <strain evidence="4">Lake Konstanz</strain>
    </source>
</reference>
<dbReference type="AlphaFoldDB" id="A0A0S4IZ70"/>
<feature type="compositionally biased region" description="Low complexity" evidence="2">
    <location>
        <begin position="188"/>
        <end position="198"/>
    </location>
</feature>
<name>A0A0S4IZ70_BODSA</name>
<sequence>MIRGKYKPKATDRDDDTDNPNYLGIASPKKKSNDKSSDAPVTETDRLVAQVEAGRHYVFEKPLPPDSLLRMTEDFSPIYEIAFRIGITAEQSRATLRTIERIHRQKMAEMANWTEAMRRAEAEKQRALKRIEDDMEVDQLRAQLKVMKLRMDDKSKELSDNAHFLQQVAALRANYEKEKGKQQDMIESPPRGGQSSSSGRGGGADDATRQSTGKKQKLYNALHYSALYDEDHRCLQHGQPHCPYCGGDMNNDSPARTGSSAGSPAHVMPTSNTPTPLKVHERYFQQRPAPALSYSPAKSQLNPLRSGPAGQQPTDVRTLGGSSSARSHDGASSGRGLGPQAPFGMTRKSAGA</sequence>
<feature type="region of interest" description="Disordered" evidence="2">
    <location>
        <begin position="176"/>
        <end position="216"/>
    </location>
</feature>
<feature type="region of interest" description="Disordered" evidence="2">
    <location>
        <begin position="253"/>
        <end position="275"/>
    </location>
</feature>
<keyword evidence="1" id="KW-0175">Coiled coil</keyword>
<keyword evidence="4" id="KW-1185">Reference proteome</keyword>
<accession>A0A0S4IZ70</accession>
<dbReference type="EMBL" id="CYKH01000691">
    <property type="protein sequence ID" value="CUG18321.1"/>
    <property type="molecule type" value="Genomic_DNA"/>
</dbReference>
<proteinExistence type="predicted"/>
<dbReference type="Proteomes" id="UP000051952">
    <property type="component" value="Unassembled WGS sequence"/>
</dbReference>
<dbReference type="VEuPathDB" id="TriTrypDB:BSAL_75435"/>
<evidence type="ECO:0000256" key="2">
    <source>
        <dbReference type="SAM" id="MobiDB-lite"/>
    </source>
</evidence>
<evidence type="ECO:0000313" key="4">
    <source>
        <dbReference type="Proteomes" id="UP000051952"/>
    </source>
</evidence>
<feature type="region of interest" description="Disordered" evidence="2">
    <location>
        <begin position="1"/>
        <end position="43"/>
    </location>
</feature>
<protein>
    <submittedName>
        <fullName evidence="3">Uncharacterized protein</fullName>
    </submittedName>
</protein>